<name>A0A345UI21_9BACT</name>
<dbReference type="AlphaFoldDB" id="A0A345UI21"/>
<gene>
    <name evidence="1" type="ORF">CYPRO_0846</name>
</gene>
<accession>A0A345UI21</accession>
<proteinExistence type="predicted"/>
<dbReference type="EMBL" id="CP027806">
    <property type="protein sequence ID" value="AXJ00123.1"/>
    <property type="molecule type" value="Genomic_DNA"/>
</dbReference>
<sequence length="98" mass="10813">MPEPKPALKACLHLKRRYHTSCPEVQAHYLYRFCFFGENAVNITGCGESSGHPKSVLCALLFCYGGRIANFSVKTATDDGLNPIFGGNQPALVFEQDF</sequence>
<keyword evidence="2" id="KW-1185">Reference proteome</keyword>
<organism evidence="1 2">
    <name type="scientific">Cyclonatronum proteinivorum</name>
    <dbReference type="NCBI Taxonomy" id="1457365"/>
    <lineage>
        <taxon>Bacteria</taxon>
        <taxon>Pseudomonadati</taxon>
        <taxon>Balneolota</taxon>
        <taxon>Balneolia</taxon>
        <taxon>Balneolales</taxon>
        <taxon>Cyclonatronaceae</taxon>
        <taxon>Cyclonatronum</taxon>
    </lineage>
</organism>
<dbReference type="Proteomes" id="UP000254808">
    <property type="component" value="Chromosome"/>
</dbReference>
<dbReference type="KEGG" id="cprv:CYPRO_0846"/>
<reference evidence="1 2" key="1">
    <citation type="submission" date="2018-03" db="EMBL/GenBank/DDBJ databases">
        <title>Phenotypic and genomic properties of Cyclonatronum proteinivorum gen. nov., sp. nov., a haloalkaliphilic bacteroidete from soda lakes possessing Na+-translocating rhodopsin.</title>
        <authorList>
            <person name="Toshchakov S.V."/>
            <person name="Korzhenkov A."/>
            <person name="Samarov N.I."/>
            <person name="Kublanov I.V."/>
            <person name="Muntyan M.S."/>
            <person name="Sorokin D.Y."/>
        </authorList>
    </citation>
    <scope>NUCLEOTIDE SEQUENCE [LARGE SCALE GENOMIC DNA]</scope>
    <source>
        <strain evidence="1 2">Omega</strain>
    </source>
</reference>
<evidence type="ECO:0000313" key="2">
    <source>
        <dbReference type="Proteomes" id="UP000254808"/>
    </source>
</evidence>
<evidence type="ECO:0000313" key="1">
    <source>
        <dbReference type="EMBL" id="AXJ00123.1"/>
    </source>
</evidence>
<protein>
    <submittedName>
        <fullName evidence="1">Uncharacterized protein</fullName>
    </submittedName>
</protein>